<evidence type="ECO:0000313" key="4">
    <source>
        <dbReference type="Proteomes" id="UP000239415"/>
    </source>
</evidence>
<keyword evidence="4" id="KW-1185">Reference proteome</keyword>
<dbReference type="Proteomes" id="UP000239415">
    <property type="component" value="Unassembled WGS sequence"/>
</dbReference>
<sequence length="252" mass="26746">MRGIRAFVVWLVGSLVMVGAVIAVAVSVLTRATESADGTSSARRATESMAEELGKDLGYRERSRTAEHIAATEIPAEMPAPSLDDSIRLTPVAWSGRVSSDEEATVDVRFELPSPDPAVTPAACYRFTLKMYRYTTHKVVDCPEGTAPAAPSPSPPPSLPPDARDRLAEVLKTATPETLADAVRAAFPAGTGIDTAVVEGVLVAAVGIAAERDCVVVIRTPDGRTKDVGFDRIWLEPGEMGCRTGLYTSPPR</sequence>
<keyword evidence="2" id="KW-1133">Transmembrane helix</keyword>
<evidence type="ECO:0000256" key="1">
    <source>
        <dbReference type="SAM" id="MobiDB-lite"/>
    </source>
</evidence>
<evidence type="ECO:0000313" key="3">
    <source>
        <dbReference type="EMBL" id="PRX21419.1"/>
    </source>
</evidence>
<comment type="caution">
    <text evidence="3">The sequence shown here is derived from an EMBL/GenBank/DDBJ whole genome shotgun (WGS) entry which is preliminary data.</text>
</comment>
<proteinExistence type="predicted"/>
<dbReference type="AlphaFoldDB" id="A0A2T0KDR6"/>
<feature type="region of interest" description="Disordered" evidence="1">
    <location>
        <begin position="35"/>
        <end position="57"/>
    </location>
</feature>
<dbReference type="RefSeq" id="WP_239165949.1">
    <property type="nucleotide sequence ID" value="NZ_BOMO01000003.1"/>
</dbReference>
<gene>
    <name evidence="3" type="ORF">CLV67_106199</name>
</gene>
<keyword evidence="2" id="KW-0812">Transmembrane</keyword>
<dbReference type="EMBL" id="PVMZ01000006">
    <property type="protein sequence ID" value="PRX21419.1"/>
    <property type="molecule type" value="Genomic_DNA"/>
</dbReference>
<reference evidence="3 4" key="1">
    <citation type="submission" date="2018-03" db="EMBL/GenBank/DDBJ databases">
        <title>Genomic Encyclopedia of Archaeal and Bacterial Type Strains, Phase II (KMG-II): from individual species to whole genera.</title>
        <authorList>
            <person name="Goeker M."/>
        </authorList>
    </citation>
    <scope>NUCLEOTIDE SEQUENCE [LARGE SCALE GENOMIC DNA]</scope>
    <source>
        <strain evidence="3 4">DSM 43146</strain>
    </source>
</reference>
<accession>A0A2T0KDR6</accession>
<protein>
    <submittedName>
        <fullName evidence="3">Uncharacterized protein</fullName>
    </submittedName>
</protein>
<evidence type="ECO:0000256" key="2">
    <source>
        <dbReference type="SAM" id="Phobius"/>
    </source>
</evidence>
<name>A0A2T0KDR6_9ACTN</name>
<organism evidence="3 4">
    <name type="scientific">Actinoplanes italicus</name>
    <dbReference type="NCBI Taxonomy" id="113567"/>
    <lineage>
        <taxon>Bacteria</taxon>
        <taxon>Bacillati</taxon>
        <taxon>Actinomycetota</taxon>
        <taxon>Actinomycetes</taxon>
        <taxon>Micromonosporales</taxon>
        <taxon>Micromonosporaceae</taxon>
        <taxon>Actinoplanes</taxon>
    </lineage>
</organism>
<feature type="transmembrane region" description="Helical" evidence="2">
    <location>
        <begin position="7"/>
        <end position="29"/>
    </location>
</feature>
<keyword evidence="2" id="KW-0472">Membrane</keyword>